<feature type="region of interest" description="Disordered" evidence="1">
    <location>
        <begin position="228"/>
        <end position="251"/>
    </location>
</feature>
<evidence type="ECO:0008006" key="5">
    <source>
        <dbReference type="Google" id="ProtNLM"/>
    </source>
</evidence>
<name>A0A0H2RR56_9AGAM</name>
<protein>
    <recommendedName>
        <fullName evidence="5">Macrofage activating glyco protein</fullName>
    </recommendedName>
</protein>
<feature type="chain" id="PRO_5005201936" description="Macrofage activating glyco protein" evidence="2">
    <location>
        <begin position="17"/>
        <end position="328"/>
    </location>
</feature>
<dbReference type="STRING" id="27342.A0A0H2RR56"/>
<gene>
    <name evidence="3" type="ORF">SCHPADRAFT_317601</name>
</gene>
<dbReference type="InParanoid" id="A0A0H2RR56"/>
<feature type="region of interest" description="Disordered" evidence="1">
    <location>
        <begin position="26"/>
        <end position="45"/>
    </location>
</feature>
<dbReference type="OrthoDB" id="2564904at2759"/>
<evidence type="ECO:0000256" key="1">
    <source>
        <dbReference type="SAM" id="MobiDB-lite"/>
    </source>
</evidence>
<feature type="signal peptide" evidence="2">
    <location>
        <begin position="1"/>
        <end position="16"/>
    </location>
</feature>
<feature type="compositionally biased region" description="Low complexity" evidence="1">
    <location>
        <begin position="240"/>
        <end position="251"/>
    </location>
</feature>
<keyword evidence="2" id="KW-0732">Signal</keyword>
<accession>A0A0H2RR56</accession>
<evidence type="ECO:0000313" key="4">
    <source>
        <dbReference type="Proteomes" id="UP000053477"/>
    </source>
</evidence>
<organism evidence="3 4">
    <name type="scientific">Schizopora paradoxa</name>
    <dbReference type="NCBI Taxonomy" id="27342"/>
    <lineage>
        <taxon>Eukaryota</taxon>
        <taxon>Fungi</taxon>
        <taxon>Dikarya</taxon>
        <taxon>Basidiomycota</taxon>
        <taxon>Agaricomycotina</taxon>
        <taxon>Agaricomycetes</taxon>
        <taxon>Hymenochaetales</taxon>
        <taxon>Schizoporaceae</taxon>
        <taxon>Schizopora</taxon>
    </lineage>
</organism>
<keyword evidence="4" id="KW-1185">Reference proteome</keyword>
<dbReference type="EMBL" id="KQ085944">
    <property type="protein sequence ID" value="KLO14420.1"/>
    <property type="molecule type" value="Genomic_DNA"/>
</dbReference>
<sequence length="328" mass="33458">MHTFFVISGLAASALAQTYSATYTPGNAPNQTEQGQEGTNQCGTSNSQTSMCQNAYINSVNDFCFFAPPQPGANSEIGETERFEVAWCLQPGTGSRLIPNGTILGAHFVKTPDYVQITGTGDLTKVNIPAGDEGGELDPHGADGNGNPIGGLVFSNAFTGQIEQLHEWTNFMSATEFCFRGCKDAPGAPALCNHIYDVMGCDWNMPGDYSAGTFENCAGDSGEPMGVYGGSTFHQGDGNTPAAHPAPATSSCTPLSTVGNALAVSTSSGSSATTTGSSSTTKSSGTSSGTAKSTSTSNAALTSFDMPAVRFATALAALGAILGGAFVL</sequence>
<proteinExistence type="predicted"/>
<reference evidence="3 4" key="1">
    <citation type="submission" date="2015-04" db="EMBL/GenBank/DDBJ databases">
        <title>Complete genome sequence of Schizopora paradoxa KUC8140, a cosmopolitan wood degrader in East Asia.</title>
        <authorList>
            <consortium name="DOE Joint Genome Institute"/>
            <person name="Min B."/>
            <person name="Park H."/>
            <person name="Jang Y."/>
            <person name="Kim J.-J."/>
            <person name="Kim K.H."/>
            <person name="Pangilinan J."/>
            <person name="Lipzen A."/>
            <person name="Riley R."/>
            <person name="Grigoriev I.V."/>
            <person name="Spatafora J.W."/>
            <person name="Choi I.-G."/>
        </authorList>
    </citation>
    <scope>NUCLEOTIDE SEQUENCE [LARGE SCALE GENOMIC DNA]</scope>
    <source>
        <strain evidence="3 4">KUC8140</strain>
    </source>
</reference>
<dbReference type="AlphaFoldDB" id="A0A0H2RR56"/>
<dbReference type="Proteomes" id="UP000053477">
    <property type="component" value="Unassembled WGS sequence"/>
</dbReference>
<evidence type="ECO:0000256" key="2">
    <source>
        <dbReference type="SAM" id="SignalP"/>
    </source>
</evidence>
<feature type="region of interest" description="Disordered" evidence="1">
    <location>
        <begin position="267"/>
        <end position="297"/>
    </location>
</feature>
<evidence type="ECO:0000313" key="3">
    <source>
        <dbReference type="EMBL" id="KLO14420.1"/>
    </source>
</evidence>